<gene>
    <name evidence="2" type="ORF">C5F51_24240</name>
</gene>
<accession>A0A2S6A1A5</accession>
<keyword evidence="1" id="KW-0732">Signal</keyword>
<dbReference type="AlphaFoldDB" id="A0A2S6A1A5"/>
<name>A0A2S6A1A5_9NOCA</name>
<dbReference type="PROSITE" id="PS51257">
    <property type="entry name" value="PROKAR_LIPOPROTEIN"/>
    <property type="match status" value="1"/>
</dbReference>
<feature type="chain" id="PRO_5039100394" description="DUF3558 domain-containing protein" evidence="1">
    <location>
        <begin position="31"/>
        <end position="171"/>
    </location>
</feature>
<evidence type="ECO:0000313" key="3">
    <source>
        <dbReference type="Proteomes" id="UP000238356"/>
    </source>
</evidence>
<evidence type="ECO:0008006" key="4">
    <source>
        <dbReference type="Google" id="ProtNLM"/>
    </source>
</evidence>
<comment type="caution">
    <text evidence="2">The sequence shown here is derived from an EMBL/GenBank/DDBJ whole genome shotgun (WGS) entry which is preliminary data.</text>
</comment>
<dbReference type="Pfam" id="PF12079">
    <property type="entry name" value="DUF3558"/>
    <property type="match status" value="1"/>
</dbReference>
<protein>
    <recommendedName>
        <fullName evidence="4">DUF3558 domain-containing protein</fullName>
    </recommendedName>
</protein>
<proteinExistence type="predicted"/>
<evidence type="ECO:0000313" key="2">
    <source>
        <dbReference type="EMBL" id="PPJ25078.1"/>
    </source>
</evidence>
<reference evidence="2 3" key="1">
    <citation type="submission" date="2018-02" db="EMBL/GenBank/DDBJ databases">
        <title>8 Nocardia nova and 1 Nocardia cyriacigeorgica strain used for evolution to TMP-SMX.</title>
        <authorList>
            <person name="Mehta H."/>
            <person name="Weng J."/>
            <person name="Shamoo Y."/>
        </authorList>
    </citation>
    <scope>NUCLEOTIDE SEQUENCE [LARGE SCALE GENOMIC DNA]</scope>
    <source>
        <strain evidence="2 3">BAA2227</strain>
    </source>
</reference>
<dbReference type="EMBL" id="PSZD01000017">
    <property type="protein sequence ID" value="PPJ25078.1"/>
    <property type="molecule type" value="Genomic_DNA"/>
</dbReference>
<dbReference type="InterPro" id="IPR024520">
    <property type="entry name" value="DUF3558"/>
</dbReference>
<sequence>MTTMRRARRLLVAVALIAAAAGCSSGPTPAQRPVQAEDELLQGCGPETDAEIANLVHATAVHREGGPTVCAWEGNYPDGGVVDITYAWFARDSLLRDGQVAAALGYRTEHLVIGSFGGLIWHDPRDPGSCGVSAADSGTVTYWVQNRSRLATPDPCAGATDAEKATVKLDG</sequence>
<feature type="signal peptide" evidence="1">
    <location>
        <begin position="1"/>
        <end position="30"/>
    </location>
</feature>
<organism evidence="2 3">
    <name type="scientific">Nocardia nova</name>
    <dbReference type="NCBI Taxonomy" id="37330"/>
    <lineage>
        <taxon>Bacteria</taxon>
        <taxon>Bacillati</taxon>
        <taxon>Actinomycetota</taxon>
        <taxon>Actinomycetes</taxon>
        <taxon>Mycobacteriales</taxon>
        <taxon>Nocardiaceae</taxon>
        <taxon>Nocardia</taxon>
    </lineage>
</organism>
<dbReference type="Proteomes" id="UP000238356">
    <property type="component" value="Unassembled WGS sequence"/>
</dbReference>
<keyword evidence="3" id="KW-1185">Reference proteome</keyword>
<evidence type="ECO:0000256" key="1">
    <source>
        <dbReference type="SAM" id="SignalP"/>
    </source>
</evidence>